<evidence type="ECO:0000313" key="10">
    <source>
        <dbReference type="Proteomes" id="UP000004633"/>
    </source>
</evidence>
<comment type="caution">
    <text evidence="9">The sequence shown here is derived from an EMBL/GenBank/DDBJ whole genome shotgun (WGS) entry which is preliminary data.</text>
</comment>
<evidence type="ECO:0000256" key="5">
    <source>
        <dbReference type="ARBA" id="ARBA00022692"/>
    </source>
</evidence>
<evidence type="ECO:0000256" key="6">
    <source>
        <dbReference type="ARBA" id="ARBA00022989"/>
    </source>
</evidence>
<evidence type="ECO:0000256" key="7">
    <source>
        <dbReference type="ARBA" id="ARBA00023136"/>
    </source>
</evidence>
<keyword evidence="10" id="KW-1185">Reference proteome</keyword>
<proteinExistence type="inferred from homology"/>
<dbReference type="RefSeq" id="WP_009350699.1">
    <property type="nucleotide sequence ID" value="NZ_GL638156.1"/>
</dbReference>
<keyword evidence="5 8" id="KW-0812">Transmembrane</keyword>
<protein>
    <submittedName>
        <fullName evidence="9">AzlC protein</fullName>
    </submittedName>
</protein>
<evidence type="ECO:0000256" key="8">
    <source>
        <dbReference type="SAM" id="Phobius"/>
    </source>
</evidence>
<sequence length="241" mass="24739">MVEGGRRTVFMQGMHDGVPIALGYFVVSFTLGILAGTAGLSPVQGFVASWLNFASAGEYAGFTSIAAHVPYAEIAVLTLVANIRYTLMSAALSQRFAPDTPFLHRLAVTLGVSDEIFGITVARGGCVEPYYNYGALAVSLPAWSVGTALGVAAGDVLPAAALSALSVALYGMFIWVVIPPTRTSRIIGGMVAASFLLSFAAAHAPLVSALSGGTRTIILTLLIAGAGAALFPVRGEEDGDA</sequence>
<evidence type="ECO:0000256" key="2">
    <source>
        <dbReference type="ARBA" id="ARBA00010735"/>
    </source>
</evidence>
<keyword evidence="7 8" id="KW-0472">Membrane</keyword>
<dbReference type="Proteomes" id="UP000004633">
    <property type="component" value="Unassembled WGS sequence"/>
</dbReference>
<dbReference type="InterPro" id="IPR011606">
    <property type="entry name" value="Brnchd-chn_aa_trnsp_permease"/>
</dbReference>
<accession>E7N4V7</accession>
<evidence type="ECO:0000256" key="1">
    <source>
        <dbReference type="ARBA" id="ARBA00004651"/>
    </source>
</evidence>
<comment type="subcellular location">
    <subcellularLocation>
        <location evidence="1">Cell membrane</location>
        <topology evidence="1">Multi-pass membrane protein</topology>
    </subcellularLocation>
</comment>
<comment type="similarity">
    <text evidence="2">Belongs to the AzlC family.</text>
</comment>
<dbReference type="Pfam" id="PF03591">
    <property type="entry name" value="AzlC"/>
    <property type="match status" value="1"/>
</dbReference>
<feature type="transmembrane region" description="Helical" evidence="8">
    <location>
        <begin position="21"/>
        <end position="40"/>
    </location>
</feature>
<evidence type="ECO:0000313" key="9">
    <source>
        <dbReference type="EMBL" id="EFW28793.1"/>
    </source>
</evidence>
<feature type="transmembrane region" description="Helical" evidence="8">
    <location>
        <begin position="216"/>
        <end position="233"/>
    </location>
</feature>
<name>E7N4V7_9FIRM</name>
<feature type="transmembrane region" description="Helical" evidence="8">
    <location>
        <begin position="60"/>
        <end position="85"/>
    </location>
</feature>
<evidence type="ECO:0000256" key="4">
    <source>
        <dbReference type="ARBA" id="ARBA00022475"/>
    </source>
</evidence>
<dbReference type="GO" id="GO:0005886">
    <property type="term" value="C:plasma membrane"/>
    <property type="evidence" value="ECO:0007669"/>
    <property type="project" value="UniProtKB-SubCell"/>
</dbReference>
<feature type="transmembrane region" description="Helical" evidence="8">
    <location>
        <begin position="159"/>
        <end position="178"/>
    </location>
</feature>
<evidence type="ECO:0000256" key="3">
    <source>
        <dbReference type="ARBA" id="ARBA00022448"/>
    </source>
</evidence>
<keyword evidence="6 8" id="KW-1133">Transmembrane helix</keyword>
<dbReference type="STRING" id="749551.HMPREF9555_02052"/>
<keyword evidence="4" id="KW-1003">Cell membrane</keyword>
<feature type="transmembrane region" description="Helical" evidence="8">
    <location>
        <begin position="190"/>
        <end position="210"/>
    </location>
</feature>
<reference evidence="9 10" key="1">
    <citation type="submission" date="2010-08" db="EMBL/GenBank/DDBJ databases">
        <authorList>
            <person name="Weinstock G."/>
            <person name="Sodergren E."/>
            <person name="Clifton S."/>
            <person name="Fulton L."/>
            <person name="Fulton B."/>
            <person name="Courtney L."/>
            <person name="Fronick C."/>
            <person name="Harrison M."/>
            <person name="Strong C."/>
            <person name="Farmer C."/>
            <person name="Delahaunty K."/>
            <person name="Markovic C."/>
            <person name="Hall O."/>
            <person name="Minx P."/>
            <person name="Tomlinson C."/>
            <person name="Mitreva M."/>
            <person name="Hou S."/>
            <person name="Chen J."/>
            <person name="Wollam A."/>
            <person name="Pepin K.H."/>
            <person name="Johnson M."/>
            <person name="Bhonagiri V."/>
            <person name="Zhang X."/>
            <person name="Suruliraj S."/>
            <person name="Warren W."/>
            <person name="Chinwalla A."/>
            <person name="Mardis E.R."/>
            <person name="Wilson R.K."/>
        </authorList>
    </citation>
    <scope>NUCLEOTIDE SEQUENCE [LARGE SCALE GENOMIC DNA]</scope>
    <source>
        <strain evidence="9 10">F0399</strain>
    </source>
</reference>
<feature type="transmembrane region" description="Helical" evidence="8">
    <location>
        <begin position="133"/>
        <end position="153"/>
    </location>
</feature>
<gene>
    <name evidence="9" type="ORF">HMPREF9555_02052</name>
</gene>
<dbReference type="GO" id="GO:1903785">
    <property type="term" value="P:L-valine transmembrane transport"/>
    <property type="evidence" value="ECO:0007669"/>
    <property type="project" value="TreeGrafter"/>
</dbReference>
<organism evidence="9 10">
    <name type="scientific">Selenomonas artemidis F0399</name>
    <dbReference type="NCBI Taxonomy" id="749551"/>
    <lineage>
        <taxon>Bacteria</taxon>
        <taxon>Bacillati</taxon>
        <taxon>Bacillota</taxon>
        <taxon>Negativicutes</taxon>
        <taxon>Selenomonadales</taxon>
        <taxon>Selenomonadaceae</taxon>
        <taxon>Selenomonas</taxon>
    </lineage>
</organism>
<dbReference type="PANTHER" id="PTHR34979">
    <property type="entry name" value="INNER MEMBRANE PROTEIN YGAZ"/>
    <property type="match status" value="1"/>
</dbReference>
<dbReference type="HOGENOM" id="CLU_065777_3_2_9"/>
<keyword evidence="3" id="KW-0813">Transport</keyword>
<dbReference type="AlphaFoldDB" id="E7N4V7"/>
<dbReference type="PANTHER" id="PTHR34979:SF1">
    <property type="entry name" value="INNER MEMBRANE PROTEIN YGAZ"/>
    <property type="match status" value="1"/>
</dbReference>
<dbReference type="EMBL" id="AECV01000059">
    <property type="protein sequence ID" value="EFW28793.1"/>
    <property type="molecule type" value="Genomic_DNA"/>
</dbReference>